<comment type="similarity">
    <text evidence="2">Belongs to the ATP-dependent AMP-binding enzyme family.</text>
</comment>
<evidence type="ECO:0000256" key="1">
    <source>
        <dbReference type="ARBA" id="ARBA00004924"/>
    </source>
</evidence>
<evidence type="ECO:0000256" key="2">
    <source>
        <dbReference type="ARBA" id="ARBA00006432"/>
    </source>
</evidence>
<dbReference type="SUPFAM" id="SSF56801">
    <property type="entry name" value="Acetyl-CoA synthetase-like"/>
    <property type="match status" value="1"/>
</dbReference>
<protein>
    <submittedName>
        <fullName evidence="6">(2,3-dihydroxybenzoyl)adenylate synthase</fullName>
        <ecNumber evidence="6">2.7.7.58</ecNumber>
    </submittedName>
</protein>
<dbReference type="GO" id="GO:0016779">
    <property type="term" value="F:nucleotidyltransferase activity"/>
    <property type="evidence" value="ECO:0007669"/>
    <property type="project" value="UniProtKB-KW"/>
</dbReference>
<dbReference type="Proteomes" id="UP000477651">
    <property type="component" value="Unassembled WGS sequence"/>
</dbReference>
<keyword evidence="6" id="KW-0808">Transferase</keyword>
<dbReference type="PANTHER" id="PTHR43767">
    <property type="entry name" value="LONG-CHAIN-FATTY-ACID--COA LIGASE"/>
    <property type="match status" value="1"/>
</dbReference>
<evidence type="ECO:0000259" key="5">
    <source>
        <dbReference type="Pfam" id="PF13193"/>
    </source>
</evidence>
<dbReference type="EMBL" id="JAAGYR010000004">
    <property type="protein sequence ID" value="NEN75317.1"/>
    <property type="molecule type" value="Genomic_DNA"/>
</dbReference>
<organism evidence="6 7">
    <name type="scientific">Pelistega ratti</name>
    <dbReference type="NCBI Taxonomy" id="2652177"/>
    <lineage>
        <taxon>Bacteria</taxon>
        <taxon>Pseudomonadati</taxon>
        <taxon>Pseudomonadota</taxon>
        <taxon>Betaproteobacteria</taxon>
        <taxon>Burkholderiales</taxon>
        <taxon>Alcaligenaceae</taxon>
        <taxon>Pelistega</taxon>
    </lineage>
</organism>
<dbReference type="GO" id="GO:0019290">
    <property type="term" value="P:siderophore biosynthetic process"/>
    <property type="evidence" value="ECO:0007669"/>
    <property type="project" value="InterPro"/>
</dbReference>
<reference evidence="6 7" key="1">
    <citation type="submission" date="2020-02" db="EMBL/GenBank/DDBJ databases">
        <title>Pelistega sp. NLN82 were isolated from wild rodents of the Hainan Island.</title>
        <authorList>
            <person name="Niu N."/>
            <person name="Zhou J."/>
        </authorList>
    </citation>
    <scope>NUCLEOTIDE SEQUENCE [LARGE SCALE GENOMIC DNA]</scope>
    <source>
        <strain evidence="6 7">NLN82</strain>
    </source>
</reference>
<dbReference type="InterPro" id="IPR000873">
    <property type="entry name" value="AMP-dep_synth/lig_dom"/>
</dbReference>
<comment type="pathway">
    <text evidence="1">Siderophore biosynthesis.</text>
</comment>
<dbReference type="FunFam" id="3.30.300.30:FF:000008">
    <property type="entry name" value="2,3-dihydroxybenzoate-AMP ligase"/>
    <property type="match status" value="1"/>
</dbReference>
<proteinExistence type="inferred from homology"/>
<dbReference type="InterPro" id="IPR045851">
    <property type="entry name" value="AMP-bd_C_sf"/>
</dbReference>
<dbReference type="Gene3D" id="3.40.50.12780">
    <property type="entry name" value="N-terminal domain of ligase-like"/>
    <property type="match status" value="1"/>
</dbReference>
<dbReference type="NCBIfam" id="TIGR02275">
    <property type="entry name" value="DHB_AMP_lig"/>
    <property type="match status" value="1"/>
</dbReference>
<dbReference type="RefSeq" id="WP_163764009.1">
    <property type="nucleotide sequence ID" value="NZ_JAAGYR010000004.1"/>
</dbReference>
<gene>
    <name evidence="6" type="primary">entE</name>
    <name evidence="6" type="ORF">F9B74_03110</name>
</gene>
<evidence type="ECO:0000256" key="3">
    <source>
        <dbReference type="ARBA" id="ARBA00022598"/>
    </source>
</evidence>
<dbReference type="PANTHER" id="PTHR43767:SF10">
    <property type="entry name" value="SURFACTIN SYNTHASE SUBUNIT 1"/>
    <property type="match status" value="1"/>
</dbReference>
<dbReference type="Pfam" id="PF13193">
    <property type="entry name" value="AMP-binding_C"/>
    <property type="match status" value="1"/>
</dbReference>
<dbReference type="EC" id="2.7.7.58" evidence="6"/>
<dbReference type="InterPro" id="IPR011963">
    <property type="entry name" value="DHB_AMP_lig"/>
</dbReference>
<keyword evidence="3" id="KW-0436">Ligase</keyword>
<dbReference type="Pfam" id="PF00501">
    <property type="entry name" value="AMP-binding"/>
    <property type="match status" value="1"/>
</dbReference>
<evidence type="ECO:0000259" key="4">
    <source>
        <dbReference type="Pfam" id="PF00501"/>
    </source>
</evidence>
<evidence type="ECO:0000313" key="6">
    <source>
        <dbReference type="EMBL" id="NEN75317.1"/>
    </source>
</evidence>
<dbReference type="NCBIfam" id="NF008192">
    <property type="entry name" value="PRK10946.1"/>
    <property type="match status" value="1"/>
</dbReference>
<dbReference type="InterPro" id="IPR020845">
    <property type="entry name" value="AMP-binding_CS"/>
</dbReference>
<sequence>MKPFVVFTKWPEERAKFYRQKKYWLDIPLCAILDKQVSNNPDATAIICGDRCFSYKQLSIYATNLAINLKNYGLQHGDTALVQLPNVAEFYIVLFALLKLGVVPLNALYSHRQYELHSFIQQINPKLVIVSSEHEVFRNEVINKNIKLLGIESSSLILKLSEKNNASTALTQDNLWYWLESDKTEEIIPTPPDEVALFQLSGGSTSIPKLIPRTHNDYYYSIRTSAEICQLNTKTKFLCALPLPHNYILSSPGALGVFHKGGCIVLAASPEPLHCFELIEKHKVNMAALVPSAVITWLEQAITYPIQKISSLKLLQVGGANFSSSLAKKVPLLLKCKLQQVFGMAEGLVNYTRLDDSEDTIFTTQGRPLSPDDEIKIINELGEQIIGEGIGILATRGPYTFCGYYNSPEQNQKVFDSDGFYYTGDLVQRTPSGNIRVVGRVKDQINRGGEKIASEELENLILLHPDITQVAIVAKPDMNYGEKTVAFIISKNNQLKPFQLKKFLLEKGIAEYKLPDFIYFIESMPLTAVGKIDKNELRKMLTT</sequence>
<dbReference type="GO" id="GO:0008668">
    <property type="term" value="F:2,3-dihydroxybenzoate--[aryl-carrier protein] ligase"/>
    <property type="evidence" value="ECO:0007669"/>
    <property type="project" value="InterPro"/>
</dbReference>
<feature type="domain" description="AMP-dependent synthetase/ligase" evidence="4">
    <location>
        <begin position="33"/>
        <end position="405"/>
    </location>
</feature>
<dbReference type="InterPro" id="IPR050237">
    <property type="entry name" value="ATP-dep_AMP-bd_enzyme"/>
</dbReference>
<evidence type="ECO:0000313" key="7">
    <source>
        <dbReference type="Proteomes" id="UP000477651"/>
    </source>
</evidence>
<dbReference type="Gene3D" id="3.30.300.30">
    <property type="match status" value="1"/>
</dbReference>
<comment type="caution">
    <text evidence="6">The sequence shown here is derived from an EMBL/GenBank/DDBJ whole genome shotgun (WGS) entry which is preliminary data.</text>
</comment>
<keyword evidence="7" id="KW-1185">Reference proteome</keyword>
<dbReference type="PROSITE" id="PS00455">
    <property type="entry name" value="AMP_BINDING"/>
    <property type="match status" value="1"/>
</dbReference>
<feature type="domain" description="AMP-binding enzyme C-terminal" evidence="5">
    <location>
        <begin position="456"/>
        <end position="531"/>
    </location>
</feature>
<dbReference type="InterPro" id="IPR042099">
    <property type="entry name" value="ANL_N_sf"/>
</dbReference>
<name>A0A6L9Y5W3_9BURK</name>
<dbReference type="InterPro" id="IPR025110">
    <property type="entry name" value="AMP-bd_C"/>
</dbReference>
<keyword evidence="6" id="KW-0548">Nucleotidyltransferase</keyword>
<dbReference type="AlphaFoldDB" id="A0A6L9Y5W3"/>
<accession>A0A6L9Y5W3</accession>